<feature type="compositionally biased region" description="Pro residues" evidence="2">
    <location>
        <begin position="620"/>
        <end position="630"/>
    </location>
</feature>
<evidence type="ECO:0000313" key="3">
    <source>
        <dbReference type="EMBL" id="CAI2359255.1"/>
    </source>
</evidence>
<evidence type="ECO:0000313" key="4">
    <source>
        <dbReference type="Proteomes" id="UP001295684"/>
    </source>
</evidence>
<feature type="compositionally biased region" description="Basic and acidic residues" evidence="2">
    <location>
        <begin position="443"/>
        <end position="464"/>
    </location>
</feature>
<protein>
    <submittedName>
        <fullName evidence="3">Uncharacterized protein</fullName>
    </submittedName>
</protein>
<feature type="compositionally biased region" description="Polar residues" evidence="2">
    <location>
        <begin position="1"/>
        <end position="10"/>
    </location>
</feature>
<keyword evidence="1" id="KW-0175">Coiled coil</keyword>
<evidence type="ECO:0000256" key="2">
    <source>
        <dbReference type="SAM" id="MobiDB-lite"/>
    </source>
</evidence>
<gene>
    <name evidence="3" type="ORF">ECRASSUSDP1_LOCUS541</name>
</gene>
<name>A0AAD1U0U0_EUPCR</name>
<dbReference type="AlphaFoldDB" id="A0AAD1U0U0"/>
<dbReference type="Proteomes" id="UP001295684">
    <property type="component" value="Unassembled WGS sequence"/>
</dbReference>
<feature type="region of interest" description="Disordered" evidence="2">
    <location>
        <begin position="1"/>
        <end position="26"/>
    </location>
</feature>
<feature type="compositionally biased region" description="Basic residues" evidence="2">
    <location>
        <begin position="12"/>
        <end position="24"/>
    </location>
</feature>
<comment type="caution">
    <text evidence="3">The sequence shown here is derived from an EMBL/GenBank/DDBJ whole genome shotgun (WGS) entry which is preliminary data.</text>
</comment>
<sequence length="647" mass="76504">MIPTSLSNQPRKGVRKSFRRRSSRKNKDYADIDDNNLAYISKMIDDFKYKVDDLSYTEKKALQNSYNVNIEDELVDAYKAINSIEKDLKKLVSVSEMVLEKCDDYDIKLQSVTQEKQDLASDIQYLQEMYDQVKEREVQKNSKMQDLEQEIENLQNKNKELKQENDWFETKISTLQEETEIKADEIDQEKANTDHIDKKYRDKLSSLRLEIDDKKEEISILNKALENERNSADAIEKQKDKFLKEISALKETNKDIKEKMHHYKKSCRKINDELQKSFQINSELEMKIAKLEMERTQHFHRPQKKLGESIPSNLLQMKDTKESQNLFDYQNNTLDEDLIDEDIHEVEFSDIVSDKNKTCQLDSLADELDFYDQADDQHDDYYYNNTEVYEDQAPQNHDFQTEETLEIDSEEISDQDEHILENSSQSEFEVRYQTNRTMEERLEMKSQEENYEEDKHTESSKEDILIQDQHQRKNTGTSSDLDSYMLCKNCMKEKGIIYEKKESEEAKSSKSAKSNTSEKEDKNLAYLKNRNPMKEFFVLTAQAVKLNSPYMNTILNLHVNQMYEQVQKDNTPFYKWSEWIEETLHRIIVKKIYSEAFIKQNMNKILSRPRSKSHSRSPAPRQPPKSPPKQTPTQKKPRRKNSASSNS</sequence>
<organism evidence="3 4">
    <name type="scientific">Euplotes crassus</name>
    <dbReference type="NCBI Taxonomy" id="5936"/>
    <lineage>
        <taxon>Eukaryota</taxon>
        <taxon>Sar</taxon>
        <taxon>Alveolata</taxon>
        <taxon>Ciliophora</taxon>
        <taxon>Intramacronucleata</taxon>
        <taxon>Spirotrichea</taxon>
        <taxon>Hypotrichia</taxon>
        <taxon>Euplotida</taxon>
        <taxon>Euplotidae</taxon>
        <taxon>Moneuplotes</taxon>
    </lineage>
</organism>
<proteinExistence type="predicted"/>
<feature type="region of interest" description="Disordered" evidence="2">
    <location>
        <begin position="605"/>
        <end position="647"/>
    </location>
</feature>
<accession>A0AAD1U0U0</accession>
<feature type="region of interest" description="Disordered" evidence="2">
    <location>
        <begin position="501"/>
        <end position="524"/>
    </location>
</feature>
<reference evidence="3" key="1">
    <citation type="submission" date="2023-07" db="EMBL/GenBank/DDBJ databases">
        <authorList>
            <consortium name="AG Swart"/>
            <person name="Singh M."/>
            <person name="Singh A."/>
            <person name="Seah K."/>
            <person name="Emmerich C."/>
        </authorList>
    </citation>
    <scope>NUCLEOTIDE SEQUENCE</scope>
    <source>
        <strain evidence="3">DP1</strain>
    </source>
</reference>
<feature type="coiled-coil region" evidence="1">
    <location>
        <begin position="109"/>
        <end position="294"/>
    </location>
</feature>
<keyword evidence="4" id="KW-1185">Reference proteome</keyword>
<feature type="region of interest" description="Disordered" evidence="2">
    <location>
        <begin position="443"/>
        <end position="479"/>
    </location>
</feature>
<dbReference type="EMBL" id="CAMPGE010000510">
    <property type="protein sequence ID" value="CAI2359255.1"/>
    <property type="molecule type" value="Genomic_DNA"/>
</dbReference>
<evidence type="ECO:0000256" key="1">
    <source>
        <dbReference type="SAM" id="Coils"/>
    </source>
</evidence>